<evidence type="ECO:0000259" key="3">
    <source>
        <dbReference type="PROSITE" id="PS50006"/>
    </source>
</evidence>
<evidence type="ECO:0000313" key="5">
    <source>
        <dbReference type="Proteomes" id="UP000199039"/>
    </source>
</evidence>
<dbReference type="OrthoDB" id="9815925at2"/>
<dbReference type="RefSeq" id="WP_093181857.1">
    <property type="nucleotide sequence ID" value="NZ_FMYH01000002.1"/>
</dbReference>
<proteinExistence type="predicted"/>
<keyword evidence="1" id="KW-0597">Phosphoprotein</keyword>
<organism evidence="4 5">
    <name type="scientific">Sanguibacter gelidistatuariae</name>
    <dbReference type="NCBI Taxonomy" id="1814289"/>
    <lineage>
        <taxon>Bacteria</taxon>
        <taxon>Bacillati</taxon>
        <taxon>Actinomycetota</taxon>
        <taxon>Actinomycetes</taxon>
        <taxon>Micrococcales</taxon>
        <taxon>Sanguibacteraceae</taxon>
        <taxon>Sanguibacter</taxon>
    </lineage>
</organism>
<sequence>MTSSTGHPGGPGLPDSSALSGLGDTTISFGTPVADEVLGAGGLTAEQQAAVAALPRTSALLIMQRGQSGGSRFLLDAERTVAGRSEQADIFLDDVTVSRKHVEFVRELDDFVVRDIGSLNGTYVNRVRIDSALLKAGDEVQIGKYRMLFYPSPLTRDASTDEPVAE</sequence>
<keyword evidence="5" id="KW-1185">Reference proteome</keyword>
<gene>
    <name evidence="4" type="ORF">SAMN05216410_1340</name>
</gene>
<evidence type="ECO:0000313" key="4">
    <source>
        <dbReference type="EMBL" id="SDC18226.1"/>
    </source>
</evidence>
<feature type="domain" description="FHA" evidence="3">
    <location>
        <begin position="80"/>
        <end position="129"/>
    </location>
</feature>
<protein>
    <submittedName>
        <fullName evidence="4">FHA domain-containing protein</fullName>
    </submittedName>
</protein>
<dbReference type="InterPro" id="IPR008984">
    <property type="entry name" value="SMAD_FHA_dom_sf"/>
</dbReference>
<dbReference type="PROSITE" id="PS50006">
    <property type="entry name" value="FHA_DOMAIN"/>
    <property type="match status" value="1"/>
</dbReference>
<dbReference type="AlphaFoldDB" id="A0A1G6JJU7"/>
<name>A0A1G6JJU7_9MICO</name>
<accession>A0A1G6JJU7</accession>
<reference evidence="4 5" key="1">
    <citation type="submission" date="2016-09" db="EMBL/GenBank/DDBJ databases">
        <authorList>
            <person name="Capua I."/>
            <person name="De Benedictis P."/>
            <person name="Joannis T."/>
            <person name="Lombin L.H."/>
            <person name="Cattoli G."/>
        </authorList>
    </citation>
    <scope>NUCLEOTIDE SEQUENCE [LARGE SCALE GENOMIC DNA]</scope>
    <source>
        <strain evidence="4 5">ISLP-3</strain>
    </source>
</reference>
<dbReference type="Pfam" id="PF00498">
    <property type="entry name" value="FHA"/>
    <property type="match status" value="1"/>
</dbReference>
<dbReference type="EMBL" id="FMYH01000002">
    <property type="protein sequence ID" value="SDC18226.1"/>
    <property type="molecule type" value="Genomic_DNA"/>
</dbReference>
<evidence type="ECO:0000256" key="1">
    <source>
        <dbReference type="ARBA" id="ARBA00022553"/>
    </source>
</evidence>
<dbReference type="SMART" id="SM00240">
    <property type="entry name" value="FHA"/>
    <property type="match status" value="1"/>
</dbReference>
<dbReference type="InterPro" id="IPR050923">
    <property type="entry name" value="Cell_Proc_Reg/RNA_Proc"/>
</dbReference>
<dbReference type="InterPro" id="IPR000253">
    <property type="entry name" value="FHA_dom"/>
</dbReference>
<feature type="region of interest" description="Disordered" evidence="2">
    <location>
        <begin position="1"/>
        <end position="21"/>
    </location>
</feature>
<dbReference type="Gene3D" id="2.60.200.20">
    <property type="match status" value="1"/>
</dbReference>
<dbReference type="Proteomes" id="UP000199039">
    <property type="component" value="Unassembled WGS sequence"/>
</dbReference>
<dbReference type="SUPFAM" id="SSF49879">
    <property type="entry name" value="SMAD/FHA domain"/>
    <property type="match status" value="1"/>
</dbReference>
<dbReference type="PANTHER" id="PTHR23308">
    <property type="entry name" value="NUCLEAR INHIBITOR OF PROTEIN PHOSPHATASE-1"/>
    <property type="match status" value="1"/>
</dbReference>
<evidence type="ECO:0000256" key="2">
    <source>
        <dbReference type="SAM" id="MobiDB-lite"/>
    </source>
</evidence>
<dbReference type="STRING" id="1814289.SAMN05216410_1340"/>